<proteinExistence type="predicted"/>
<accession>A0ABS8V345</accession>
<gene>
    <name evidence="1" type="ORF">HAX54_026300</name>
</gene>
<keyword evidence="2" id="KW-1185">Reference proteome</keyword>
<organism evidence="1 2">
    <name type="scientific">Datura stramonium</name>
    <name type="common">Jimsonweed</name>
    <name type="synonym">Common thornapple</name>
    <dbReference type="NCBI Taxonomy" id="4076"/>
    <lineage>
        <taxon>Eukaryota</taxon>
        <taxon>Viridiplantae</taxon>
        <taxon>Streptophyta</taxon>
        <taxon>Embryophyta</taxon>
        <taxon>Tracheophyta</taxon>
        <taxon>Spermatophyta</taxon>
        <taxon>Magnoliopsida</taxon>
        <taxon>eudicotyledons</taxon>
        <taxon>Gunneridae</taxon>
        <taxon>Pentapetalae</taxon>
        <taxon>asterids</taxon>
        <taxon>lamiids</taxon>
        <taxon>Solanales</taxon>
        <taxon>Solanaceae</taxon>
        <taxon>Solanoideae</taxon>
        <taxon>Datureae</taxon>
        <taxon>Datura</taxon>
    </lineage>
</organism>
<evidence type="ECO:0000313" key="1">
    <source>
        <dbReference type="EMBL" id="MCD9640771.1"/>
    </source>
</evidence>
<dbReference type="EMBL" id="JACEIK010003198">
    <property type="protein sequence ID" value="MCD9640771.1"/>
    <property type="molecule type" value="Genomic_DNA"/>
</dbReference>
<evidence type="ECO:0000313" key="2">
    <source>
        <dbReference type="Proteomes" id="UP000823775"/>
    </source>
</evidence>
<comment type="caution">
    <text evidence="1">The sequence shown here is derived from an EMBL/GenBank/DDBJ whole genome shotgun (WGS) entry which is preliminary data.</text>
</comment>
<sequence length="54" mass="6052">WTAWTEVDELKTGEKDESWTKMFTGNKAASNDMALNDITPDVVSGELVVEFEKS</sequence>
<feature type="non-terminal residue" evidence="1">
    <location>
        <position position="1"/>
    </location>
</feature>
<protein>
    <submittedName>
        <fullName evidence="1">Uncharacterized protein</fullName>
    </submittedName>
</protein>
<name>A0ABS8V345_DATST</name>
<reference evidence="1 2" key="1">
    <citation type="journal article" date="2021" name="BMC Genomics">
        <title>Datura genome reveals duplications of psychoactive alkaloid biosynthetic genes and high mutation rate following tissue culture.</title>
        <authorList>
            <person name="Rajewski A."/>
            <person name="Carter-House D."/>
            <person name="Stajich J."/>
            <person name="Litt A."/>
        </authorList>
    </citation>
    <scope>NUCLEOTIDE SEQUENCE [LARGE SCALE GENOMIC DNA]</scope>
    <source>
        <strain evidence="1">AR-01</strain>
    </source>
</reference>
<dbReference type="Proteomes" id="UP000823775">
    <property type="component" value="Unassembled WGS sequence"/>
</dbReference>